<dbReference type="PaxDb" id="4097-A0A1S4BLV0"/>
<feature type="transmembrane region" description="Helical" evidence="1">
    <location>
        <begin position="12"/>
        <end position="28"/>
    </location>
</feature>
<keyword evidence="1" id="KW-1133">Transmembrane helix</keyword>
<protein>
    <submittedName>
        <fullName evidence="2">Uncharacterized protein</fullName>
    </submittedName>
</protein>
<keyword evidence="1" id="KW-0812">Transmembrane</keyword>
<evidence type="ECO:0000256" key="1">
    <source>
        <dbReference type="SAM" id="Phobius"/>
    </source>
</evidence>
<evidence type="ECO:0000313" key="2">
    <source>
        <dbReference type="RefSeq" id="XP_016489819.1"/>
    </source>
</evidence>
<proteinExistence type="predicted"/>
<dbReference type="AlphaFoldDB" id="A0A1S4BLV0"/>
<dbReference type="RefSeq" id="XP_016489819.1">
    <property type="nucleotide sequence ID" value="XM_016634333.1"/>
</dbReference>
<sequence>MYIYVIVQSHHSTFVSIFILFFAVVNFIRSGESASEMGDVLPLCASPHPCVEPPRASRFCSIVSVSYQKCRRFLRAVVSILKMIRLPGLCTCSQPADVVGDRLDLVFSWFYSFMVYMGCLSNFWEGCQ</sequence>
<name>A0A1S4BLV0_TOBAC</name>
<keyword evidence="1" id="KW-0472">Membrane</keyword>
<organism evidence="2">
    <name type="scientific">Nicotiana tabacum</name>
    <name type="common">Common tobacco</name>
    <dbReference type="NCBI Taxonomy" id="4097"/>
    <lineage>
        <taxon>Eukaryota</taxon>
        <taxon>Viridiplantae</taxon>
        <taxon>Streptophyta</taxon>
        <taxon>Embryophyta</taxon>
        <taxon>Tracheophyta</taxon>
        <taxon>Spermatophyta</taxon>
        <taxon>Magnoliopsida</taxon>
        <taxon>eudicotyledons</taxon>
        <taxon>Gunneridae</taxon>
        <taxon>Pentapetalae</taxon>
        <taxon>asterids</taxon>
        <taxon>lamiids</taxon>
        <taxon>Solanales</taxon>
        <taxon>Solanaceae</taxon>
        <taxon>Nicotianoideae</taxon>
        <taxon>Nicotianeae</taxon>
        <taxon>Nicotiana</taxon>
    </lineage>
</organism>
<accession>A0A1S4BLV0</accession>
<gene>
    <name evidence="2" type="primary">LOC107809676</name>
</gene>
<dbReference type="KEGG" id="nta:107809676"/>
<reference evidence="2" key="1">
    <citation type="submission" date="2025-08" db="UniProtKB">
        <authorList>
            <consortium name="RefSeq"/>
        </authorList>
    </citation>
    <scope>IDENTIFICATION</scope>
</reference>